<dbReference type="Proteomes" id="UP000003163">
    <property type="component" value="Unassembled WGS sequence"/>
</dbReference>
<feature type="region of interest" description="Disordered" evidence="1">
    <location>
        <begin position="115"/>
        <end position="193"/>
    </location>
</feature>
<dbReference type="PANTHER" id="PTHR23071">
    <property type="entry name" value="PHOSPHATIDYLINOSITOL GLYCAN"/>
    <property type="match status" value="1"/>
</dbReference>
<evidence type="ECO:0000313" key="2">
    <source>
        <dbReference type="EMBL" id="EJW04184.1"/>
    </source>
</evidence>
<dbReference type="EMBL" id="AFBI03000022">
    <property type="protein sequence ID" value="EJW04184.1"/>
    <property type="molecule type" value="Genomic_DNA"/>
</dbReference>
<feature type="compositionally biased region" description="Low complexity" evidence="1">
    <location>
        <begin position="207"/>
        <end position="244"/>
    </location>
</feature>
<feature type="non-terminal residue" evidence="2">
    <location>
        <position position="584"/>
    </location>
</feature>
<dbReference type="Gene3D" id="3.40.720.10">
    <property type="entry name" value="Alkaline Phosphatase, subunit A"/>
    <property type="match status" value="1"/>
</dbReference>
<gene>
    <name evidence="2" type="ORF">EDEG_01534</name>
</gene>
<dbReference type="STRING" id="1003232.J9D9K8"/>
<protein>
    <recommendedName>
        <fullName evidence="4">Metalloenzyme domain-containing protein</fullName>
    </recommendedName>
</protein>
<feature type="region of interest" description="Disordered" evidence="1">
    <location>
        <begin position="207"/>
        <end position="250"/>
    </location>
</feature>
<dbReference type="GO" id="GO:0051377">
    <property type="term" value="F:mannose-ethanolamine phosphotransferase activity"/>
    <property type="evidence" value="ECO:0007669"/>
    <property type="project" value="TreeGrafter"/>
</dbReference>
<reference evidence="2 3" key="1">
    <citation type="submission" date="2011-08" db="EMBL/GenBank/DDBJ databases">
        <authorList>
            <person name="Liu Z.J."/>
            <person name="Shi F.L."/>
            <person name="Lu J.Q."/>
            <person name="Li M."/>
            <person name="Wang Z.L."/>
        </authorList>
    </citation>
    <scope>NUCLEOTIDE SEQUENCE [LARGE SCALE GENOMIC DNA]</scope>
    <source>
        <strain evidence="2 3">USNM 41457</strain>
    </source>
</reference>
<dbReference type="InterPro" id="IPR017850">
    <property type="entry name" value="Alkaline_phosphatase_core_sf"/>
</dbReference>
<dbReference type="GO" id="GO:0005789">
    <property type="term" value="C:endoplasmic reticulum membrane"/>
    <property type="evidence" value="ECO:0007669"/>
    <property type="project" value="TreeGrafter"/>
</dbReference>
<dbReference type="SUPFAM" id="SSF53649">
    <property type="entry name" value="Alkaline phosphatase-like"/>
    <property type="match status" value="1"/>
</dbReference>
<sequence length="584" mass="66032">MFCSIFLIMTIKNRLNLLLKHKKSTNSYIPMKMKEKIKYSLRFVKVKNVKYAINLISVFLFYFGLFGTEKPSDIQSKVVFQNNPQYKKLIFVLLDGLRIDGLICDKNIYISNNSNSSNGNSNISTNSSNSNSNNNNICSNNNGNSSNNSNNNDNNNNSNSSNNNNNNNNNICSNDNSNSNNNNSNNSNNNNSNNICSNNNINCNNSNSNSNNNSSNSNSNNNNNNSNSNNSNSNSNNIYNNNSNKNQCSSLIDNKTTKTTVTKNIPHYYWNNFKFVNSIPGTHRKTFLSVSGTPTGTSFRVKSILTGVPTPYLNIIQAFSHTAANDNFVNKIPKSHFFTGDSTWIDTIPSLLTKSKILKPYDKIRPRSEEINLMHEFTGKIGEFDVLLSHFVYLDHYGHLHTLKHKDITWIMCEYDKFLNNVYSKMDNETLLVVCSDHGVNDDGSHGGASFEELASVCVFLSKKGFKFNEFESCTAVRENYLRKHFDYNTDSIFHNFYSKGGRNSKNYDSNIKSNTKFGNKIKIDINFDAKFDNDININVKSNTKCDNNSNSNTKVDNDNNFNIKLDNDMDLNNKSNTKCNNDI</sequence>
<reference evidence="3" key="2">
    <citation type="submission" date="2015-07" db="EMBL/GenBank/DDBJ databases">
        <title>Contrasting host-pathogen interactions and genome evolution in two generalist and specialist microsporidian pathogens of mosquitoes.</title>
        <authorList>
            <consortium name="The Broad Institute Genomics Platform"/>
            <consortium name="The Broad Institute Genome Sequencing Center for Infectious Disease"/>
            <person name="Cuomo C.A."/>
            <person name="Sanscrainte N.D."/>
            <person name="Goldberg J.M."/>
            <person name="Heiman D."/>
            <person name="Young S."/>
            <person name="Zeng Q."/>
            <person name="Becnel J.J."/>
            <person name="Birren B.W."/>
        </authorList>
    </citation>
    <scope>NUCLEOTIDE SEQUENCE [LARGE SCALE GENOMIC DNA]</scope>
    <source>
        <strain evidence="3">USNM 41457</strain>
    </source>
</reference>
<evidence type="ECO:0008006" key="4">
    <source>
        <dbReference type="Google" id="ProtNLM"/>
    </source>
</evidence>
<proteinExistence type="predicted"/>
<dbReference type="OrthoDB" id="272139at2759"/>
<dbReference type="InParanoid" id="J9D9K8"/>
<comment type="caution">
    <text evidence="2">The sequence shown here is derived from an EMBL/GenBank/DDBJ whole genome shotgun (WGS) entry which is preliminary data.</text>
</comment>
<organism evidence="2 3">
    <name type="scientific">Edhazardia aedis (strain USNM 41457)</name>
    <name type="common">Microsporidian parasite</name>
    <dbReference type="NCBI Taxonomy" id="1003232"/>
    <lineage>
        <taxon>Eukaryota</taxon>
        <taxon>Fungi</taxon>
        <taxon>Fungi incertae sedis</taxon>
        <taxon>Microsporidia</taxon>
        <taxon>Edhazardia</taxon>
    </lineage>
</organism>
<keyword evidence="3" id="KW-1185">Reference proteome</keyword>
<accession>J9D9K8</accession>
<dbReference type="GO" id="GO:0006506">
    <property type="term" value="P:GPI anchor biosynthetic process"/>
    <property type="evidence" value="ECO:0007669"/>
    <property type="project" value="InterPro"/>
</dbReference>
<name>J9D9K8_EDHAE</name>
<dbReference type="PANTHER" id="PTHR23071:SF1">
    <property type="entry name" value="GPI ETHANOLAMINE PHOSPHATE TRANSFERASE 3"/>
    <property type="match status" value="1"/>
</dbReference>
<dbReference type="HOGENOM" id="CLU_466930_0_0_1"/>
<evidence type="ECO:0000313" key="3">
    <source>
        <dbReference type="Proteomes" id="UP000003163"/>
    </source>
</evidence>
<dbReference type="InterPro" id="IPR039524">
    <property type="entry name" value="PIGO/GPI13"/>
</dbReference>
<dbReference type="AlphaFoldDB" id="J9D9K8"/>
<evidence type="ECO:0000256" key="1">
    <source>
        <dbReference type="SAM" id="MobiDB-lite"/>
    </source>
</evidence>
<dbReference type="VEuPathDB" id="MicrosporidiaDB:EDEG_01534"/>